<sequence>MMQRAAESPVGRHVVGVKGRGRGRRREAWGGLRSIFILPLRPCWWNERCVCFEEKSSALAGLIQPPPETAHSRYS</sequence>
<proteinExistence type="predicted"/>
<dbReference type="Proteomes" id="UP000050525">
    <property type="component" value="Unassembled WGS sequence"/>
</dbReference>
<keyword evidence="2" id="KW-1185">Reference proteome</keyword>
<evidence type="ECO:0000313" key="1">
    <source>
        <dbReference type="EMBL" id="KYO48121.1"/>
    </source>
</evidence>
<name>A0A151PGA0_ALLMI</name>
<organism evidence="1 2">
    <name type="scientific">Alligator mississippiensis</name>
    <name type="common">American alligator</name>
    <dbReference type="NCBI Taxonomy" id="8496"/>
    <lineage>
        <taxon>Eukaryota</taxon>
        <taxon>Metazoa</taxon>
        <taxon>Chordata</taxon>
        <taxon>Craniata</taxon>
        <taxon>Vertebrata</taxon>
        <taxon>Euteleostomi</taxon>
        <taxon>Archelosauria</taxon>
        <taxon>Archosauria</taxon>
        <taxon>Crocodylia</taxon>
        <taxon>Alligatoridae</taxon>
        <taxon>Alligatorinae</taxon>
        <taxon>Alligator</taxon>
    </lineage>
</organism>
<protein>
    <submittedName>
        <fullName evidence="1">Uncharacterized protein</fullName>
    </submittedName>
</protein>
<dbReference type="AlphaFoldDB" id="A0A151PGA0"/>
<reference evidence="1 2" key="1">
    <citation type="journal article" date="2012" name="Genome Biol.">
        <title>Sequencing three crocodilian genomes to illuminate the evolution of archosaurs and amniotes.</title>
        <authorList>
            <person name="St John J.A."/>
            <person name="Braun E.L."/>
            <person name="Isberg S.R."/>
            <person name="Miles L.G."/>
            <person name="Chong A.Y."/>
            <person name="Gongora J."/>
            <person name="Dalzell P."/>
            <person name="Moran C."/>
            <person name="Bed'hom B."/>
            <person name="Abzhanov A."/>
            <person name="Burgess S.C."/>
            <person name="Cooksey A.M."/>
            <person name="Castoe T.A."/>
            <person name="Crawford N.G."/>
            <person name="Densmore L.D."/>
            <person name="Drew J.C."/>
            <person name="Edwards S.V."/>
            <person name="Faircloth B.C."/>
            <person name="Fujita M.K."/>
            <person name="Greenwold M.J."/>
            <person name="Hoffmann F.G."/>
            <person name="Howard J.M."/>
            <person name="Iguchi T."/>
            <person name="Janes D.E."/>
            <person name="Khan S.Y."/>
            <person name="Kohno S."/>
            <person name="de Koning A.J."/>
            <person name="Lance S.L."/>
            <person name="McCarthy F.M."/>
            <person name="McCormack J.E."/>
            <person name="Merchant M.E."/>
            <person name="Peterson D.G."/>
            <person name="Pollock D.D."/>
            <person name="Pourmand N."/>
            <person name="Raney B.J."/>
            <person name="Roessler K.A."/>
            <person name="Sanford J.R."/>
            <person name="Sawyer R.H."/>
            <person name="Schmidt C.J."/>
            <person name="Triplett E.W."/>
            <person name="Tuberville T.D."/>
            <person name="Venegas-Anaya M."/>
            <person name="Howard J.T."/>
            <person name="Jarvis E.D."/>
            <person name="Guillette L.J.Jr."/>
            <person name="Glenn T.C."/>
            <person name="Green R.E."/>
            <person name="Ray D.A."/>
        </authorList>
    </citation>
    <scope>NUCLEOTIDE SEQUENCE [LARGE SCALE GENOMIC DNA]</scope>
    <source>
        <strain evidence="1">KSC_2009_1</strain>
    </source>
</reference>
<gene>
    <name evidence="1" type="ORF">Y1Q_0001926</name>
</gene>
<evidence type="ECO:0000313" key="2">
    <source>
        <dbReference type="Proteomes" id="UP000050525"/>
    </source>
</evidence>
<comment type="caution">
    <text evidence="1">The sequence shown here is derived from an EMBL/GenBank/DDBJ whole genome shotgun (WGS) entry which is preliminary data.</text>
</comment>
<accession>A0A151PGA0</accession>
<dbReference type="EMBL" id="AKHW03000257">
    <property type="protein sequence ID" value="KYO48121.1"/>
    <property type="molecule type" value="Genomic_DNA"/>
</dbReference>